<gene>
    <name evidence="2" type="ORF">PC113_g18341</name>
    <name evidence="3" type="ORF">PC115_g17829</name>
    <name evidence="4" type="ORF">PC117_g19592</name>
    <name evidence="5" type="ORF">PC118_g9804</name>
</gene>
<dbReference type="Proteomes" id="UP000735874">
    <property type="component" value="Unassembled WGS sequence"/>
</dbReference>
<evidence type="ECO:0000313" key="4">
    <source>
        <dbReference type="EMBL" id="KAG2909674.1"/>
    </source>
</evidence>
<dbReference type="EMBL" id="RCMI01000875">
    <property type="protein sequence ID" value="KAG2895435.1"/>
    <property type="molecule type" value="Genomic_DNA"/>
</dbReference>
<name>A0A8T0YMQ0_9STRA</name>
<organism evidence="2 6">
    <name type="scientific">Phytophthora cactorum</name>
    <dbReference type="NCBI Taxonomy" id="29920"/>
    <lineage>
        <taxon>Eukaryota</taxon>
        <taxon>Sar</taxon>
        <taxon>Stramenopiles</taxon>
        <taxon>Oomycota</taxon>
        <taxon>Peronosporomycetes</taxon>
        <taxon>Peronosporales</taxon>
        <taxon>Peronosporaceae</taxon>
        <taxon>Phytophthora</taxon>
    </lineage>
</organism>
<evidence type="ECO:0000313" key="3">
    <source>
        <dbReference type="EMBL" id="KAG2895435.1"/>
    </source>
</evidence>
<dbReference type="Proteomes" id="UP000774804">
    <property type="component" value="Unassembled WGS sequence"/>
</dbReference>
<dbReference type="Proteomes" id="UP000736787">
    <property type="component" value="Unassembled WGS sequence"/>
</dbReference>
<dbReference type="Proteomes" id="UP000697107">
    <property type="component" value="Unassembled WGS sequence"/>
</dbReference>
<evidence type="ECO:0000313" key="6">
    <source>
        <dbReference type="Proteomes" id="UP000735874"/>
    </source>
</evidence>
<sequence length="127" mass="14151">MHTDYKTLKSDRLLLHDGVGPHQLRNFTPNDASSSKRQTIKLKHKPDDKGGVRNVGGIGEMIEALLNQNGVNSIGDLRKRLKDSKSPIANMAHEVLSKLLHEYDLPKQQAGVTVLRRLLDEFPPPSP</sequence>
<accession>A0A8T0YMQ0</accession>
<feature type="compositionally biased region" description="Polar residues" evidence="1">
    <location>
        <begin position="25"/>
        <end position="37"/>
    </location>
</feature>
<dbReference type="AlphaFoldDB" id="A0A8T0YMQ0"/>
<evidence type="ECO:0000313" key="5">
    <source>
        <dbReference type="EMBL" id="KAG2982764.1"/>
    </source>
</evidence>
<dbReference type="EMBL" id="RCMG01000855">
    <property type="protein sequence ID" value="KAG2844676.1"/>
    <property type="molecule type" value="Genomic_DNA"/>
</dbReference>
<dbReference type="EMBL" id="RCML01000272">
    <property type="protein sequence ID" value="KAG2982764.1"/>
    <property type="molecule type" value="Genomic_DNA"/>
</dbReference>
<dbReference type="EMBL" id="RCMK01000862">
    <property type="protein sequence ID" value="KAG2909674.1"/>
    <property type="molecule type" value="Genomic_DNA"/>
</dbReference>
<protein>
    <submittedName>
        <fullName evidence="2">Uncharacterized protein</fullName>
    </submittedName>
</protein>
<evidence type="ECO:0000313" key="2">
    <source>
        <dbReference type="EMBL" id="KAG2844676.1"/>
    </source>
</evidence>
<reference evidence="2" key="1">
    <citation type="submission" date="2018-10" db="EMBL/GenBank/DDBJ databases">
        <title>Effector identification in a new, highly contiguous assembly of the strawberry crown rot pathogen Phytophthora cactorum.</title>
        <authorList>
            <person name="Armitage A.D."/>
            <person name="Nellist C.F."/>
            <person name="Bates H."/>
            <person name="Vickerstaff R.J."/>
            <person name="Harrison R.J."/>
        </authorList>
    </citation>
    <scope>NUCLEOTIDE SEQUENCE</scope>
    <source>
        <strain evidence="2">15-7</strain>
        <strain evidence="3">4032</strain>
        <strain evidence="4">4040</strain>
        <strain evidence="5">P415</strain>
    </source>
</reference>
<proteinExistence type="predicted"/>
<feature type="region of interest" description="Disordered" evidence="1">
    <location>
        <begin position="24"/>
        <end position="53"/>
    </location>
</feature>
<evidence type="ECO:0000256" key="1">
    <source>
        <dbReference type="SAM" id="MobiDB-lite"/>
    </source>
</evidence>
<comment type="caution">
    <text evidence="2">The sequence shown here is derived from an EMBL/GenBank/DDBJ whole genome shotgun (WGS) entry which is preliminary data.</text>
</comment>